<dbReference type="AlphaFoldDB" id="A0A1Z3CH16"/>
<dbReference type="InterPro" id="IPR036388">
    <property type="entry name" value="WH-like_DNA-bd_sf"/>
</dbReference>
<dbReference type="PANTHER" id="PTHR30363">
    <property type="entry name" value="HTH-TYPE TRANSCRIPTIONAL REGULATOR SRLR-RELATED"/>
    <property type="match status" value="1"/>
</dbReference>
<dbReference type="InterPro" id="IPR001034">
    <property type="entry name" value="DeoR_HTH"/>
</dbReference>
<dbReference type="GO" id="GO:0003700">
    <property type="term" value="F:DNA-binding transcription factor activity"/>
    <property type="evidence" value="ECO:0007669"/>
    <property type="project" value="InterPro"/>
</dbReference>
<dbReference type="InterPro" id="IPR014036">
    <property type="entry name" value="DeoR-like_C"/>
</dbReference>
<keyword evidence="5" id="KW-1185">Reference proteome</keyword>
<dbReference type="Gene3D" id="1.10.10.10">
    <property type="entry name" value="Winged helix-like DNA-binding domain superfamily/Winged helix DNA-binding domain"/>
    <property type="match status" value="1"/>
</dbReference>
<protein>
    <submittedName>
        <fullName evidence="4">DeoR family transcriptional regulator</fullName>
    </submittedName>
</protein>
<dbReference type="SUPFAM" id="SSF46785">
    <property type="entry name" value="Winged helix' DNA-binding domain"/>
    <property type="match status" value="1"/>
</dbReference>
<dbReference type="PANTHER" id="PTHR30363:SF46">
    <property type="entry name" value="LYSR FAMILY TRANSCRIPTIONAL REGULATOR"/>
    <property type="match status" value="1"/>
</dbReference>
<dbReference type="SMART" id="SM00420">
    <property type="entry name" value="HTH_DEOR"/>
    <property type="match status" value="1"/>
</dbReference>
<evidence type="ECO:0000259" key="3">
    <source>
        <dbReference type="PROSITE" id="PS51000"/>
    </source>
</evidence>
<dbReference type="PRINTS" id="PR00037">
    <property type="entry name" value="HTHLACR"/>
</dbReference>
<dbReference type="InterPro" id="IPR050313">
    <property type="entry name" value="Carb_Metab_HTH_regulators"/>
</dbReference>
<dbReference type="EMBL" id="CP021934">
    <property type="protein sequence ID" value="ASC02086.1"/>
    <property type="molecule type" value="Genomic_DNA"/>
</dbReference>
<dbReference type="InterPro" id="IPR036390">
    <property type="entry name" value="WH_DNA-bd_sf"/>
</dbReference>
<evidence type="ECO:0000256" key="2">
    <source>
        <dbReference type="ARBA" id="ARBA00023163"/>
    </source>
</evidence>
<dbReference type="InterPro" id="IPR037171">
    <property type="entry name" value="NagB/RpiA_transferase-like"/>
</dbReference>
<sequence length="258" mass="29727">MVNMLSMERHQYILRYLEENGNSTRKELAKLLNVTIMTIGRDFKKLEEKGLIIQTHGGATLPGFLMEEKKYERKKEEHTEIKRRIAKKIFQKIQSNMTIILDAGTTTYELATLLANSSLKNICVITNDLYIALELYQKKDIKVLLLGGEVSSETGSTATVFSLQQIEGYNADMAFLGVSSISEFFDLTVPTEIKAFLKRTMMKISKETILLVDSSKFQKKKLYKFANIKNFDYIVTDYSFSKEEIEKYHLKKKIITIK</sequence>
<dbReference type="Pfam" id="PF08220">
    <property type="entry name" value="HTH_DeoR"/>
    <property type="match status" value="1"/>
</dbReference>
<accession>A0A1Z3CH16</accession>
<gene>
    <name evidence="4" type="ORF">CBG50_01450</name>
</gene>
<evidence type="ECO:0000313" key="4">
    <source>
        <dbReference type="EMBL" id="ASC02086.1"/>
    </source>
</evidence>
<evidence type="ECO:0000256" key="1">
    <source>
        <dbReference type="ARBA" id="ARBA00023015"/>
    </source>
</evidence>
<dbReference type="Proteomes" id="UP000196759">
    <property type="component" value="Chromosome"/>
</dbReference>
<organism evidence="4 5">
    <name type="scientific">Fusobacterium nucleatum subsp. polymorphum</name>
    <name type="common">Fusobacterium polymorphum</name>
    <dbReference type="NCBI Taxonomy" id="76857"/>
    <lineage>
        <taxon>Bacteria</taxon>
        <taxon>Fusobacteriati</taxon>
        <taxon>Fusobacteriota</taxon>
        <taxon>Fusobacteriia</taxon>
        <taxon>Fusobacteriales</taxon>
        <taxon>Fusobacteriaceae</taxon>
        <taxon>Fusobacterium</taxon>
    </lineage>
</organism>
<name>A0A1Z3CH16_FUSNP</name>
<evidence type="ECO:0000313" key="5">
    <source>
        <dbReference type="Proteomes" id="UP000196759"/>
    </source>
</evidence>
<dbReference type="Gene3D" id="3.40.50.1360">
    <property type="match status" value="1"/>
</dbReference>
<proteinExistence type="predicted"/>
<reference evidence="4 5" key="1">
    <citation type="submission" date="2017-06" db="EMBL/GenBank/DDBJ databases">
        <title>Draft genome sequence of Fusobacterium nucleatum subsp. polymorphum KCOM 1260 (=ChDC F218).</title>
        <authorList>
            <person name="Kook J.-K."/>
            <person name="Park S.-N."/>
            <person name="Lim Y.K."/>
            <person name="Roh H."/>
        </authorList>
    </citation>
    <scope>NUCLEOTIDE SEQUENCE [LARGE SCALE GENOMIC DNA]</scope>
    <source>
        <strain evidence="5">KCOM 1260 (ChDC F218)</strain>
    </source>
</reference>
<dbReference type="Pfam" id="PF00455">
    <property type="entry name" value="DeoRC"/>
    <property type="match status" value="1"/>
</dbReference>
<feature type="domain" description="HTH deoR-type" evidence="3">
    <location>
        <begin position="6"/>
        <end position="61"/>
    </location>
</feature>
<dbReference type="PROSITE" id="PS51000">
    <property type="entry name" value="HTH_DEOR_2"/>
    <property type="match status" value="1"/>
</dbReference>
<dbReference type="SMART" id="SM01134">
    <property type="entry name" value="DeoRC"/>
    <property type="match status" value="1"/>
</dbReference>
<dbReference type="SUPFAM" id="SSF100950">
    <property type="entry name" value="NagB/RpiA/CoA transferase-like"/>
    <property type="match status" value="1"/>
</dbReference>
<keyword evidence="1" id="KW-0805">Transcription regulation</keyword>
<keyword evidence="2" id="KW-0804">Transcription</keyword>